<dbReference type="GO" id="GO:0070403">
    <property type="term" value="F:NAD+ binding"/>
    <property type="evidence" value="ECO:0007669"/>
    <property type="project" value="InterPro"/>
</dbReference>
<protein>
    <submittedName>
        <fullName evidence="5">3-hydroxyacyl-CoA dehydrogenase</fullName>
        <ecNumber evidence="5">1.1.1.35</ecNumber>
    </submittedName>
</protein>
<name>A0A7J2TKJ4_ARCFL</name>
<keyword evidence="1 5" id="KW-0560">Oxidoreductase</keyword>
<dbReference type="Gene3D" id="3.40.50.720">
    <property type="entry name" value="NAD(P)-binding Rossmann-like Domain"/>
    <property type="match status" value="1"/>
</dbReference>
<dbReference type="Pfam" id="PF00725">
    <property type="entry name" value="3HCDH"/>
    <property type="match status" value="1"/>
</dbReference>
<accession>A0A7J2TKJ4</accession>
<gene>
    <name evidence="5" type="ORF">ENP88_08265</name>
</gene>
<proteinExistence type="predicted"/>
<dbReference type="InterPro" id="IPR022694">
    <property type="entry name" value="3-OHacyl-CoA_DH"/>
</dbReference>
<dbReference type="InterPro" id="IPR006108">
    <property type="entry name" value="3HC_DH_C"/>
</dbReference>
<dbReference type="AlphaFoldDB" id="A0A7J2TKJ4"/>
<feature type="domain" description="3-hydroxyacyl-CoA dehydrogenase C-terminal" evidence="3">
    <location>
        <begin position="192"/>
        <end position="282"/>
    </location>
</feature>
<dbReference type="InterPro" id="IPR013328">
    <property type="entry name" value="6PGD_dom2"/>
</dbReference>
<evidence type="ECO:0000256" key="2">
    <source>
        <dbReference type="PIRSR" id="PIRSR000105-1"/>
    </source>
</evidence>
<evidence type="ECO:0000313" key="5">
    <source>
        <dbReference type="EMBL" id="HEH36103.1"/>
    </source>
</evidence>
<dbReference type="FunFam" id="3.40.50.720:FF:000009">
    <property type="entry name" value="Fatty oxidation complex, alpha subunit"/>
    <property type="match status" value="1"/>
</dbReference>
<feature type="site" description="Important for catalytic activity" evidence="2">
    <location>
        <position position="146"/>
    </location>
</feature>
<feature type="domain" description="3-hydroxyacyl-CoA dehydrogenase NAD binding" evidence="4">
    <location>
        <begin position="9"/>
        <end position="189"/>
    </location>
</feature>
<evidence type="ECO:0000259" key="4">
    <source>
        <dbReference type="Pfam" id="PF02737"/>
    </source>
</evidence>
<dbReference type="SUPFAM" id="SSF51735">
    <property type="entry name" value="NAD(P)-binding Rossmann-fold domains"/>
    <property type="match status" value="1"/>
</dbReference>
<dbReference type="InterPro" id="IPR008927">
    <property type="entry name" value="6-PGluconate_DH-like_C_sf"/>
</dbReference>
<dbReference type="EC" id="1.1.1.35" evidence="5"/>
<evidence type="ECO:0000256" key="1">
    <source>
        <dbReference type="ARBA" id="ARBA00023002"/>
    </source>
</evidence>
<dbReference type="SUPFAM" id="SSF48179">
    <property type="entry name" value="6-phosphogluconate dehydrogenase C-terminal domain-like"/>
    <property type="match status" value="1"/>
</dbReference>
<dbReference type="Pfam" id="PF02737">
    <property type="entry name" value="3HCDH_N"/>
    <property type="match status" value="1"/>
</dbReference>
<reference evidence="5" key="1">
    <citation type="journal article" date="2020" name="mSystems">
        <title>Genome- and Community-Level Interaction Insights into Carbon Utilization and Element Cycling Functions of Hydrothermarchaeota in Hydrothermal Sediment.</title>
        <authorList>
            <person name="Zhou Z."/>
            <person name="Liu Y."/>
            <person name="Xu W."/>
            <person name="Pan J."/>
            <person name="Luo Z.H."/>
            <person name="Li M."/>
        </authorList>
    </citation>
    <scope>NUCLEOTIDE SEQUENCE [LARGE SCALE GENOMIC DNA]</scope>
    <source>
        <strain evidence="5">SpSt-26</strain>
    </source>
</reference>
<dbReference type="InterPro" id="IPR006176">
    <property type="entry name" value="3-OHacyl-CoA_DH_NAD-bd"/>
</dbReference>
<comment type="caution">
    <text evidence="5">The sequence shown here is derived from an EMBL/GenBank/DDBJ whole genome shotgun (WGS) entry which is preliminary data.</text>
</comment>
<dbReference type="EMBL" id="DSLA01000131">
    <property type="protein sequence ID" value="HEH36103.1"/>
    <property type="molecule type" value="Genomic_DNA"/>
</dbReference>
<evidence type="ECO:0000259" key="3">
    <source>
        <dbReference type="Pfam" id="PF00725"/>
    </source>
</evidence>
<dbReference type="InterPro" id="IPR036291">
    <property type="entry name" value="NAD(P)-bd_dom_sf"/>
</dbReference>
<dbReference type="PANTHER" id="PTHR48075:SF5">
    <property type="entry name" value="3-HYDROXYBUTYRYL-COA DEHYDROGENASE"/>
    <property type="match status" value="1"/>
</dbReference>
<organism evidence="5">
    <name type="scientific">Archaeoglobus fulgidus</name>
    <dbReference type="NCBI Taxonomy" id="2234"/>
    <lineage>
        <taxon>Archaea</taxon>
        <taxon>Methanobacteriati</taxon>
        <taxon>Methanobacteriota</taxon>
        <taxon>Archaeoglobi</taxon>
        <taxon>Archaeoglobales</taxon>
        <taxon>Archaeoglobaceae</taxon>
        <taxon>Archaeoglobus</taxon>
    </lineage>
</organism>
<dbReference type="GO" id="GO:0006631">
    <property type="term" value="P:fatty acid metabolic process"/>
    <property type="evidence" value="ECO:0007669"/>
    <property type="project" value="InterPro"/>
</dbReference>
<dbReference type="PANTHER" id="PTHR48075">
    <property type="entry name" value="3-HYDROXYACYL-COA DEHYDROGENASE FAMILY PROTEIN"/>
    <property type="match status" value="1"/>
</dbReference>
<dbReference type="GO" id="GO:0003857">
    <property type="term" value="F:(3S)-3-hydroxyacyl-CoA dehydrogenase (NAD+) activity"/>
    <property type="evidence" value="ECO:0007669"/>
    <property type="project" value="UniProtKB-EC"/>
</dbReference>
<dbReference type="PIRSF" id="PIRSF000105">
    <property type="entry name" value="HCDH"/>
    <property type="match status" value="1"/>
</dbReference>
<sequence length="298" mass="33528">MKLEDVKVIGVLGAGVMGHGIAQVAARSGYEVVLVDVSEEVLKKAMENIKSGPYGLQRLVEKGKMTKEDMEKCIERIKTSTKYESLKDVDFLIEAIPENLELKRKVFSQLDKICKKETIFATNTSGILISSIAAAVERKEKFIGMHWFNPAPVMRLIEVVRGPLTSDETFEITVELSKKFGKVPIAANDAPGFFTTRFINCWLVEAIRLYENGIAGIKEIDEMCKLAFGFPMGPFELMDLIGLDTVLHIAEYLYNETKEKHYAPPITLKKLVFSGYLGDKRFKFGSKGGWYDFYGIKK</sequence>
<dbReference type="Gene3D" id="1.10.1040.10">
    <property type="entry name" value="N-(1-d-carboxylethyl)-l-norvaline Dehydrogenase, domain 2"/>
    <property type="match status" value="1"/>
</dbReference>
<dbReference type="NCBIfam" id="NF004699">
    <property type="entry name" value="PRK06035.1"/>
    <property type="match status" value="1"/>
</dbReference>